<keyword evidence="2" id="KW-1185">Reference proteome</keyword>
<proteinExistence type="predicted"/>
<organism evidence="1 2">
    <name type="scientific">Pleurodeles waltl</name>
    <name type="common">Iberian ribbed newt</name>
    <dbReference type="NCBI Taxonomy" id="8319"/>
    <lineage>
        <taxon>Eukaryota</taxon>
        <taxon>Metazoa</taxon>
        <taxon>Chordata</taxon>
        <taxon>Craniata</taxon>
        <taxon>Vertebrata</taxon>
        <taxon>Euteleostomi</taxon>
        <taxon>Amphibia</taxon>
        <taxon>Batrachia</taxon>
        <taxon>Caudata</taxon>
        <taxon>Salamandroidea</taxon>
        <taxon>Salamandridae</taxon>
        <taxon>Pleurodelinae</taxon>
        <taxon>Pleurodeles</taxon>
    </lineage>
</organism>
<dbReference type="EMBL" id="JANPWB010000003">
    <property type="protein sequence ID" value="KAJ1197196.1"/>
    <property type="molecule type" value="Genomic_DNA"/>
</dbReference>
<reference evidence="1" key="1">
    <citation type="journal article" date="2022" name="bioRxiv">
        <title>Sequencing and chromosome-scale assembly of the giantPleurodeles waltlgenome.</title>
        <authorList>
            <person name="Brown T."/>
            <person name="Elewa A."/>
            <person name="Iarovenko S."/>
            <person name="Subramanian E."/>
            <person name="Araus A.J."/>
            <person name="Petzold A."/>
            <person name="Susuki M."/>
            <person name="Suzuki K.-i.T."/>
            <person name="Hayashi T."/>
            <person name="Toyoda A."/>
            <person name="Oliveira C."/>
            <person name="Osipova E."/>
            <person name="Leigh N.D."/>
            <person name="Simon A."/>
            <person name="Yun M.H."/>
        </authorList>
    </citation>
    <scope>NUCLEOTIDE SEQUENCE</scope>
    <source>
        <strain evidence="1">20211129_DDA</strain>
        <tissue evidence="1">Liver</tissue>
    </source>
</reference>
<gene>
    <name evidence="1" type="ORF">NDU88_001058</name>
</gene>
<sequence>MEAALQTQVKVEPVNAVTAAAAEKKKSRQKTTTSSRSCYSCGGLFPHPG</sequence>
<accession>A0AAV7V8F6</accession>
<protein>
    <submittedName>
        <fullName evidence="1">Uncharacterized protein</fullName>
    </submittedName>
</protein>
<evidence type="ECO:0000313" key="1">
    <source>
        <dbReference type="EMBL" id="KAJ1197196.1"/>
    </source>
</evidence>
<dbReference type="Proteomes" id="UP001066276">
    <property type="component" value="Chromosome 2_1"/>
</dbReference>
<evidence type="ECO:0000313" key="2">
    <source>
        <dbReference type="Proteomes" id="UP001066276"/>
    </source>
</evidence>
<dbReference type="AlphaFoldDB" id="A0AAV7V8F6"/>
<name>A0AAV7V8F6_PLEWA</name>
<comment type="caution">
    <text evidence="1">The sequence shown here is derived from an EMBL/GenBank/DDBJ whole genome shotgun (WGS) entry which is preliminary data.</text>
</comment>
<feature type="non-terminal residue" evidence="1">
    <location>
        <position position="49"/>
    </location>
</feature>